<feature type="non-terminal residue" evidence="2">
    <location>
        <position position="912"/>
    </location>
</feature>
<feature type="compositionally biased region" description="Low complexity" evidence="1">
    <location>
        <begin position="596"/>
        <end position="605"/>
    </location>
</feature>
<evidence type="ECO:0000256" key="1">
    <source>
        <dbReference type="SAM" id="MobiDB-lite"/>
    </source>
</evidence>
<feature type="compositionally biased region" description="Polar residues" evidence="1">
    <location>
        <begin position="368"/>
        <end position="378"/>
    </location>
</feature>
<reference evidence="2 3" key="1">
    <citation type="journal article" date="2017" name="Gigascience">
        <title>Draft genome of the honey bee ectoparasitic mite, Tropilaelaps mercedesae, is shaped by the parasitic life history.</title>
        <authorList>
            <person name="Dong X."/>
            <person name="Armstrong S.D."/>
            <person name="Xia D."/>
            <person name="Makepeace B.L."/>
            <person name="Darby A.C."/>
            <person name="Kadowaki T."/>
        </authorList>
    </citation>
    <scope>NUCLEOTIDE SEQUENCE [LARGE SCALE GENOMIC DNA]</scope>
    <source>
        <strain evidence="2">Wuxi-XJTLU</strain>
    </source>
</reference>
<feature type="compositionally biased region" description="Pro residues" evidence="1">
    <location>
        <begin position="771"/>
        <end position="783"/>
    </location>
</feature>
<dbReference type="InParanoid" id="A0A1V9XCR6"/>
<feature type="region of interest" description="Disordered" evidence="1">
    <location>
        <begin position="694"/>
        <end position="740"/>
    </location>
</feature>
<dbReference type="Proteomes" id="UP000192247">
    <property type="component" value="Unassembled WGS sequence"/>
</dbReference>
<name>A0A1V9XCR6_9ACAR</name>
<organism evidence="2 3">
    <name type="scientific">Tropilaelaps mercedesae</name>
    <dbReference type="NCBI Taxonomy" id="418985"/>
    <lineage>
        <taxon>Eukaryota</taxon>
        <taxon>Metazoa</taxon>
        <taxon>Ecdysozoa</taxon>
        <taxon>Arthropoda</taxon>
        <taxon>Chelicerata</taxon>
        <taxon>Arachnida</taxon>
        <taxon>Acari</taxon>
        <taxon>Parasitiformes</taxon>
        <taxon>Mesostigmata</taxon>
        <taxon>Gamasina</taxon>
        <taxon>Dermanyssoidea</taxon>
        <taxon>Laelapidae</taxon>
        <taxon>Tropilaelaps</taxon>
    </lineage>
</organism>
<feature type="compositionally biased region" description="Polar residues" evidence="1">
    <location>
        <begin position="694"/>
        <end position="730"/>
    </location>
</feature>
<feature type="region of interest" description="Disordered" evidence="1">
    <location>
        <begin position="661"/>
        <end position="681"/>
    </location>
</feature>
<comment type="caution">
    <text evidence="2">The sequence shown here is derived from an EMBL/GenBank/DDBJ whole genome shotgun (WGS) entry which is preliminary data.</text>
</comment>
<feature type="compositionally biased region" description="Basic and acidic residues" evidence="1">
    <location>
        <begin position="327"/>
        <end position="337"/>
    </location>
</feature>
<accession>A0A1V9XCR6</accession>
<dbReference type="EMBL" id="MNPL01014837">
    <property type="protein sequence ID" value="OQR71334.1"/>
    <property type="molecule type" value="Genomic_DNA"/>
</dbReference>
<gene>
    <name evidence="2" type="ORF">BIW11_11062</name>
</gene>
<feature type="compositionally biased region" description="Acidic residues" evidence="1">
    <location>
        <begin position="242"/>
        <end position="252"/>
    </location>
</feature>
<dbReference type="AlphaFoldDB" id="A0A1V9XCR6"/>
<feature type="region of interest" description="Disordered" evidence="1">
    <location>
        <begin position="536"/>
        <end position="618"/>
    </location>
</feature>
<feature type="region of interest" description="Disordered" evidence="1">
    <location>
        <begin position="225"/>
        <end position="379"/>
    </location>
</feature>
<evidence type="ECO:0000313" key="2">
    <source>
        <dbReference type="EMBL" id="OQR71334.1"/>
    </source>
</evidence>
<sequence>MVFKVTSSTGVGGSQKLTETVIAPQPVMMGPAVQISEEDAERQAEAILRFVPLPLPLPYMAHVSFAPSPPLPSSTVGAVPQHNGRHNLADAATMTEQIGSPPDGRGHRVTLDNTGLLDGRSSATTESVHNLRDNMAGSHSQQIPLSGNSAPNHGLMDQHVLDLMQGSDEDLRRTLFEIENIDGDGDDLAAAVDDATLNTNAQDGHPVDVHVLDVLQHQNVHSMNVHETWSESPRSPISFSLSDEDLESDTDAELFAPSLQETATPVDFYPQTTRRTTSRTASSASRVRGPESADTLYISDDSTAGSSSSDECEIIMVEPGHSQFSSRDSRESSREADGVESSSPQIAAEVPAHIPSANSGAVEEHEQASSAMASSSDGTAPMTAAVVPELPVSPSGPSSSSATSNTANNASLLATISIRKKSTRQAILARRVRSQPFLFRPRRPFHDVVDLTGDSDEEVPAVSFAAPGTSHESIQSQLSRDRINSSPVPKLVRTRVRLPEPINGASSETVSAAGSNGCPCTLPRFHPGPSYAMTTRGEATGGPCGSGRRSRQVLQRSTRPLGPSAPRGRIVHHRSQDGHGCTTGSSPTCIPPIEQSLPSSGATPSSAPPPSSGSLHAHFPPLSVGPYVTLASHPPPMIGPLPPVTPLGPCAPLHGLTHGHPIARSSSFGSSSRQSSQLWEAQQNRAEILRLSMSTGGQTEPHRTTTQSSQGVSIGSVASNSQTSAGTASSPRDAPSYVNPISSFMPTRRMQACCAYHLPIYNHQYHSPTAGVPPPPGLAPPPAHHGIPHHHHHLHHHSLPFSHDPMLGVSSGSASGLLNEPGLSGPFSLVPRRAMFGISGLGRAMFGMSDRQQAHPSQHAHPPHGLHGLLGVAAQALRRLPPTPLVAAGVLPHLLDSCTVKYKLSEDDTRRE</sequence>
<feature type="compositionally biased region" description="Polar residues" evidence="1">
    <location>
        <begin position="225"/>
        <end position="239"/>
    </location>
</feature>
<feature type="compositionally biased region" description="Low complexity" evidence="1">
    <location>
        <begin position="272"/>
        <end position="286"/>
    </location>
</feature>
<keyword evidence="3" id="KW-1185">Reference proteome</keyword>
<feature type="compositionally biased region" description="Low complexity" evidence="1">
    <location>
        <begin position="299"/>
        <end position="309"/>
    </location>
</feature>
<feature type="region of interest" description="Disordered" evidence="1">
    <location>
        <begin position="771"/>
        <end position="798"/>
    </location>
</feature>
<protein>
    <submittedName>
        <fullName evidence="2">Uncharacterized protein</fullName>
    </submittedName>
</protein>
<feature type="compositionally biased region" description="Low complexity" evidence="1">
    <location>
        <begin position="664"/>
        <end position="677"/>
    </location>
</feature>
<evidence type="ECO:0000313" key="3">
    <source>
        <dbReference type="Proteomes" id="UP000192247"/>
    </source>
</evidence>
<proteinExistence type="predicted"/>
<feature type="compositionally biased region" description="Basic residues" evidence="1">
    <location>
        <begin position="786"/>
        <end position="798"/>
    </location>
</feature>